<evidence type="ECO:0000256" key="3">
    <source>
        <dbReference type="ARBA" id="ARBA00022801"/>
    </source>
</evidence>
<dbReference type="PROSITE" id="PS51327">
    <property type="entry name" value="DICER_DSRBF"/>
    <property type="match status" value="1"/>
</dbReference>
<dbReference type="CDD" id="cd00593">
    <property type="entry name" value="RIBOc"/>
    <property type="match status" value="1"/>
</dbReference>
<evidence type="ECO:0000256" key="4">
    <source>
        <dbReference type="ARBA" id="ARBA00022806"/>
    </source>
</evidence>
<evidence type="ECO:0000256" key="6">
    <source>
        <dbReference type="PROSITE-ProRule" id="PRU00657"/>
    </source>
</evidence>
<dbReference type="PANTHER" id="PTHR14950">
    <property type="entry name" value="DICER-RELATED"/>
    <property type="match status" value="1"/>
</dbReference>
<dbReference type="Proteomes" id="UP001465976">
    <property type="component" value="Unassembled WGS sequence"/>
</dbReference>
<dbReference type="InterPro" id="IPR000999">
    <property type="entry name" value="RNase_III_dom"/>
</dbReference>
<feature type="compositionally biased region" description="Basic and acidic residues" evidence="7">
    <location>
        <begin position="100"/>
        <end position="109"/>
    </location>
</feature>
<dbReference type="SUPFAM" id="SSF69065">
    <property type="entry name" value="RNase III domain-like"/>
    <property type="match status" value="1"/>
</dbReference>
<dbReference type="InterPro" id="IPR027417">
    <property type="entry name" value="P-loop_NTPase"/>
</dbReference>
<dbReference type="Gene3D" id="3.40.50.300">
    <property type="entry name" value="P-loop containing nucleotide triphosphate hydrolases"/>
    <property type="match status" value="1"/>
</dbReference>
<keyword evidence="5" id="KW-0067">ATP-binding</keyword>
<dbReference type="Gene3D" id="3.30.160.380">
    <property type="entry name" value="Dicer dimerisation domain"/>
    <property type="match status" value="1"/>
</dbReference>
<dbReference type="PROSITE" id="PS50142">
    <property type="entry name" value="RNASE_3_2"/>
    <property type="match status" value="1"/>
</dbReference>
<dbReference type="SMART" id="SM00535">
    <property type="entry name" value="RIBOc"/>
    <property type="match status" value="1"/>
</dbReference>
<evidence type="ECO:0000313" key="10">
    <source>
        <dbReference type="EMBL" id="KAL0570757.1"/>
    </source>
</evidence>
<dbReference type="PANTHER" id="PTHR14950:SF37">
    <property type="entry name" value="ENDORIBONUCLEASE DICER"/>
    <property type="match status" value="1"/>
</dbReference>
<feature type="region of interest" description="Disordered" evidence="7">
    <location>
        <begin position="1"/>
        <end position="57"/>
    </location>
</feature>
<feature type="compositionally biased region" description="Low complexity" evidence="7">
    <location>
        <begin position="44"/>
        <end position="57"/>
    </location>
</feature>
<comment type="caution">
    <text evidence="10">The sequence shown here is derived from an EMBL/GenBank/DDBJ whole genome shotgun (WGS) entry which is preliminary data.</text>
</comment>
<reference evidence="10 11" key="1">
    <citation type="submission" date="2024-02" db="EMBL/GenBank/DDBJ databases">
        <title>A draft genome for the cacao thread blight pathogen Marasmius crinis-equi.</title>
        <authorList>
            <person name="Cohen S.P."/>
            <person name="Baruah I.K."/>
            <person name="Amoako-Attah I."/>
            <person name="Bukari Y."/>
            <person name="Meinhardt L.W."/>
            <person name="Bailey B.A."/>
        </authorList>
    </citation>
    <scope>NUCLEOTIDE SEQUENCE [LARGE SCALE GENOMIC DNA]</scope>
    <source>
        <strain evidence="10 11">GH-76</strain>
    </source>
</reference>
<dbReference type="Pfam" id="PF03368">
    <property type="entry name" value="Dicer_dimer"/>
    <property type="match status" value="1"/>
</dbReference>
<evidence type="ECO:0000313" key="11">
    <source>
        <dbReference type="Proteomes" id="UP001465976"/>
    </source>
</evidence>
<evidence type="ECO:0000256" key="7">
    <source>
        <dbReference type="SAM" id="MobiDB-lite"/>
    </source>
</evidence>
<proteinExistence type="predicted"/>
<evidence type="ECO:0000256" key="5">
    <source>
        <dbReference type="ARBA" id="ARBA00022840"/>
    </source>
</evidence>
<keyword evidence="11" id="KW-1185">Reference proteome</keyword>
<dbReference type="InterPro" id="IPR005034">
    <property type="entry name" value="Dicer_dimerisation"/>
</dbReference>
<feature type="region of interest" description="Disordered" evidence="7">
    <location>
        <begin position="532"/>
        <end position="568"/>
    </location>
</feature>
<feature type="domain" description="RNase III" evidence="8">
    <location>
        <begin position="981"/>
        <end position="1169"/>
    </location>
</feature>
<sequence length="1258" mass="142283">MLNRWKKRWRGEDSGQLDGTLEHPHGGPENDAFSDEGVEAVPPTGESSTSWGETSSSTYLHKRKITLDQAASERVTKKSRKNDLHSPRDLSTESKTSSDAIRRAQDENSKRHRITASIYHSGPAEELGNVADRGRTLNRAFSGLQTLATNSGRDFVFRESLDGYTVDMLADPRIIFIPLPALFRSLKSKTFSLEGIRSMALICQIIPDTVTKLMRDYYRCLSQEKRPRLLSVVVSAVDVCSRQDFDLLKLEWVLQSAVYGLTDAARWQSLCPPTAAEITVTYDPTAPLNDAPLLARLRSLDPGGNADRRHFITSSYVLEEVGPWAASWLWKNAFRDRKINDLDTTDARRRELWDVVKNWPLESPTADMSAANFDLAPRAVKLVQLLGACEPHEKEFRGVVFVRRRVVALALTALIEAFNRRGNLSFLRPVAMTQSHSSTAIAESATKIARGTCNLAIATRSFEDLELPQASVIIYYDLFDSQITRAHALSRLREKGHLVYMVEKGNAIHRRILARITRPTAQVQRWAAVLRHTPESSVPPNTEDDVESYSSDSEAEDEEKETIRDPLTNNRLTEGNAIVALYRFSSKFFQDTPNYIPLFEFDDVTDYEYESVHPSYRCRVILRGHLMASSWSSPHNSKAGAKRQASYLACHALFNAGVLDHHFFPSDRKYLEDIQINPKTLPPLGEVFPGTRTYPRRSPDFWQIRSPRPNRLFPILIRPLANASLPFHAPLLLLCRHPAPEFPEFNVFFTGISSSIQFIRAQPLCPDNEQLENLLSYSIRVWRYVRNKPYTCSVDQIPYFFAPVAWGSIEFRSSELYNLPDVSNAILWDQVSLAGSSYAVAMKFGSPEDVTPDIVNAVIQDRWTEFTRRYDVERVRPDMTPLSRPPEVFQGMKYGSFLELCKAHRKEFSGLKDENQSLIEVTTFPTFLDRLNPTTAEPYVDRSHRFFIPELCAKCTIPASTMRTALLLPCILQRMEEFLLVKEMNARLFSHTLPDNLLHMALTTRSVEIEYDYERLEILGDSILKLMASLYVFVTNPGQDEGYLHTVRQDIISNKSLFECSLTVGLPVYIHARLFSLKDWPPPNFEIEKAPGANTGARRNGPAVQGPSEAVLTQQVAEGNGSGSGGTVSKRKRKNAKRQQLNDRVHWLSDKAIADVAEAIIGAGYLSGGLKAALRIAKALKLRMPQVEQWSDFGRIANVKFDDPRTKDPNLADIEAIVGHHFERPHLLMRALVRIAVQPVHMEEFADHERSDTHNQSE</sequence>
<dbReference type="InterPro" id="IPR036389">
    <property type="entry name" value="RNase_III_sf"/>
</dbReference>
<keyword evidence="1" id="KW-0677">Repeat</keyword>
<keyword evidence="3" id="KW-0378">Hydrolase</keyword>
<dbReference type="EMBL" id="JBAHYK010000879">
    <property type="protein sequence ID" value="KAL0570757.1"/>
    <property type="molecule type" value="Genomic_DNA"/>
</dbReference>
<feature type="region of interest" description="Disordered" evidence="7">
    <location>
        <begin position="1116"/>
        <end position="1141"/>
    </location>
</feature>
<evidence type="ECO:0000256" key="2">
    <source>
        <dbReference type="ARBA" id="ARBA00022741"/>
    </source>
</evidence>
<dbReference type="Pfam" id="PF00636">
    <property type="entry name" value="Ribonuclease_3"/>
    <property type="match status" value="1"/>
</dbReference>
<accession>A0ABR3F687</accession>
<gene>
    <name evidence="10" type="primary">dcl1_2</name>
    <name evidence="10" type="ORF">V5O48_011200</name>
</gene>
<dbReference type="Gene3D" id="1.10.1520.10">
    <property type="entry name" value="Ribonuclease III domain"/>
    <property type="match status" value="1"/>
</dbReference>
<evidence type="ECO:0000256" key="1">
    <source>
        <dbReference type="ARBA" id="ARBA00022737"/>
    </source>
</evidence>
<feature type="domain" description="Dicer dsRNA-binding fold" evidence="9">
    <location>
        <begin position="577"/>
        <end position="673"/>
    </location>
</feature>
<keyword evidence="4" id="KW-0347">Helicase</keyword>
<protein>
    <submittedName>
        <fullName evidence="10">Dicer-like protein 1</fullName>
    </submittedName>
</protein>
<evidence type="ECO:0000259" key="8">
    <source>
        <dbReference type="PROSITE" id="PS50142"/>
    </source>
</evidence>
<keyword evidence="2" id="KW-0547">Nucleotide-binding</keyword>
<dbReference type="InterPro" id="IPR038248">
    <property type="entry name" value="Dicer_dimer_sf"/>
</dbReference>
<organism evidence="10 11">
    <name type="scientific">Marasmius crinis-equi</name>
    <dbReference type="NCBI Taxonomy" id="585013"/>
    <lineage>
        <taxon>Eukaryota</taxon>
        <taxon>Fungi</taxon>
        <taxon>Dikarya</taxon>
        <taxon>Basidiomycota</taxon>
        <taxon>Agaricomycotina</taxon>
        <taxon>Agaricomycetes</taxon>
        <taxon>Agaricomycetidae</taxon>
        <taxon>Agaricales</taxon>
        <taxon>Marasmiineae</taxon>
        <taxon>Marasmiaceae</taxon>
        <taxon>Marasmius</taxon>
    </lineage>
</organism>
<feature type="compositionally biased region" description="Basic and acidic residues" evidence="7">
    <location>
        <begin position="81"/>
        <end position="92"/>
    </location>
</feature>
<name>A0ABR3F687_9AGAR</name>
<evidence type="ECO:0000259" key="9">
    <source>
        <dbReference type="PROSITE" id="PS51327"/>
    </source>
</evidence>
<keyword evidence="6" id="KW-0694">RNA-binding</keyword>
<feature type="compositionally biased region" description="Acidic residues" evidence="7">
    <location>
        <begin position="542"/>
        <end position="560"/>
    </location>
</feature>
<feature type="region of interest" description="Disordered" evidence="7">
    <location>
        <begin position="70"/>
        <end position="118"/>
    </location>
</feature>